<dbReference type="Proteomes" id="UP000738349">
    <property type="component" value="Unassembled WGS sequence"/>
</dbReference>
<dbReference type="OrthoDB" id="5137852at2759"/>
<keyword evidence="2" id="KW-1185">Reference proteome</keyword>
<accession>A0A9P9EAQ9</accession>
<evidence type="ECO:0000313" key="1">
    <source>
        <dbReference type="EMBL" id="KAH7134033.1"/>
    </source>
</evidence>
<evidence type="ECO:0000313" key="2">
    <source>
        <dbReference type="Proteomes" id="UP000738349"/>
    </source>
</evidence>
<organism evidence="1 2">
    <name type="scientific">Dactylonectria macrodidyma</name>
    <dbReference type="NCBI Taxonomy" id="307937"/>
    <lineage>
        <taxon>Eukaryota</taxon>
        <taxon>Fungi</taxon>
        <taxon>Dikarya</taxon>
        <taxon>Ascomycota</taxon>
        <taxon>Pezizomycotina</taxon>
        <taxon>Sordariomycetes</taxon>
        <taxon>Hypocreomycetidae</taxon>
        <taxon>Hypocreales</taxon>
        <taxon>Nectriaceae</taxon>
        <taxon>Dactylonectria</taxon>
    </lineage>
</organism>
<feature type="non-terminal residue" evidence="1">
    <location>
        <position position="328"/>
    </location>
</feature>
<dbReference type="AlphaFoldDB" id="A0A9P9EAQ9"/>
<dbReference type="InterPro" id="IPR032675">
    <property type="entry name" value="LRR_dom_sf"/>
</dbReference>
<proteinExistence type="predicted"/>
<name>A0A9P9EAQ9_9HYPO</name>
<dbReference type="SUPFAM" id="SSF52047">
    <property type="entry name" value="RNI-like"/>
    <property type="match status" value="1"/>
</dbReference>
<sequence length="328" mass="37956">DSLTFRRRFAWEGKPEVDWTEWDNEDRSSLDPNTYQDQYIPQENQATCQEHYDKSPEIQILLDLFKSLGRIDAFSVLFPRAVTCMRFGDEMADCYDIQAVVGTIAAIRSGLQTSTFDHLTDLRLELPSTYFVEQTVDGMDQEARNRLKHLYIRILDQTGVAGCHEWLGTLLDDDSDALDGTTELDFNSPNPYPFSNLQFEYPNIDHQLGLWEFVSSCRNLESLGIEATHYLDLTMLRFGEAPALLNLRVLTLSRLYITSSSLINLCNRNMPLSTSTEYQPCQLQRLSLKDVKIYEDGGDWDEVFTFLLVHCPRLEVVWFHLLTYFCEH</sequence>
<feature type="non-terminal residue" evidence="1">
    <location>
        <position position="1"/>
    </location>
</feature>
<dbReference type="Gene3D" id="3.80.10.10">
    <property type="entry name" value="Ribonuclease Inhibitor"/>
    <property type="match status" value="1"/>
</dbReference>
<comment type="caution">
    <text evidence="1">The sequence shown here is derived from an EMBL/GenBank/DDBJ whole genome shotgun (WGS) entry which is preliminary data.</text>
</comment>
<protein>
    <submittedName>
        <fullName evidence="1">Uncharacterized protein</fullName>
    </submittedName>
</protein>
<reference evidence="1" key="1">
    <citation type="journal article" date="2021" name="Nat. Commun.">
        <title>Genetic determinants of endophytism in the Arabidopsis root mycobiome.</title>
        <authorList>
            <person name="Mesny F."/>
            <person name="Miyauchi S."/>
            <person name="Thiergart T."/>
            <person name="Pickel B."/>
            <person name="Atanasova L."/>
            <person name="Karlsson M."/>
            <person name="Huettel B."/>
            <person name="Barry K.W."/>
            <person name="Haridas S."/>
            <person name="Chen C."/>
            <person name="Bauer D."/>
            <person name="Andreopoulos W."/>
            <person name="Pangilinan J."/>
            <person name="LaButti K."/>
            <person name="Riley R."/>
            <person name="Lipzen A."/>
            <person name="Clum A."/>
            <person name="Drula E."/>
            <person name="Henrissat B."/>
            <person name="Kohler A."/>
            <person name="Grigoriev I.V."/>
            <person name="Martin F.M."/>
            <person name="Hacquard S."/>
        </authorList>
    </citation>
    <scope>NUCLEOTIDE SEQUENCE</scope>
    <source>
        <strain evidence="1">MPI-CAGE-AT-0147</strain>
    </source>
</reference>
<dbReference type="EMBL" id="JAGMUV010000014">
    <property type="protein sequence ID" value="KAH7134033.1"/>
    <property type="molecule type" value="Genomic_DNA"/>
</dbReference>
<gene>
    <name evidence="1" type="ORF">EDB81DRAFT_588987</name>
</gene>